<feature type="region of interest" description="Disordered" evidence="1">
    <location>
        <begin position="295"/>
        <end position="321"/>
    </location>
</feature>
<feature type="compositionally biased region" description="Polar residues" evidence="1">
    <location>
        <begin position="231"/>
        <end position="242"/>
    </location>
</feature>
<dbReference type="PANTHER" id="PTHR21705:SF11">
    <property type="entry name" value="FHIP FAMILY PROTEIN CG3558"/>
    <property type="match status" value="1"/>
</dbReference>
<dbReference type="STRING" id="765257.A0A0D0AGM0"/>
<reference evidence="2 3" key="1">
    <citation type="submission" date="2014-04" db="EMBL/GenBank/DDBJ databases">
        <authorList>
            <consortium name="DOE Joint Genome Institute"/>
            <person name="Kuo A."/>
            <person name="Kohler A."/>
            <person name="Costa M.D."/>
            <person name="Nagy L.G."/>
            <person name="Floudas D."/>
            <person name="Copeland A."/>
            <person name="Barry K.W."/>
            <person name="Cichocki N."/>
            <person name="Veneault-Fourrey C."/>
            <person name="LaButti K."/>
            <person name="Lindquist E.A."/>
            <person name="Lipzen A."/>
            <person name="Lundell T."/>
            <person name="Morin E."/>
            <person name="Murat C."/>
            <person name="Sun H."/>
            <person name="Tunlid A."/>
            <person name="Henrissat B."/>
            <person name="Grigoriev I.V."/>
            <person name="Hibbett D.S."/>
            <person name="Martin F."/>
            <person name="Nordberg H.P."/>
            <person name="Cantor M.N."/>
            <person name="Hua S.X."/>
        </authorList>
    </citation>
    <scope>NUCLEOTIDE SEQUENCE [LARGE SCALE GENOMIC DNA]</scope>
    <source>
        <strain evidence="2 3">441</strain>
    </source>
</reference>
<evidence type="ECO:0000313" key="3">
    <source>
        <dbReference type="Proteomes" id="UP000054018"/>
    </source>
</evidence>
<dbReference type="EMBL" id="KN833685">
    <property type="protein sequence ID" value="KIK31223.1"/>
    <property type="molecule type" value="Genomic_DNA"/>
</dbReference>
<name>A0A0D0AGM0_9AGAM</name>
<reference evidence="3" key="2">
    <citation type="submission" date="2015-01" db="EMBL/GenBank/DDBJ databases">
        <title>Evolutionary Origins and Diversification of the Mycorrhizal Mutualists.</title>
        <authorList>
            <consortium name="DOE Joint Genome Institute"/>
            <consortium name="Mycorrhizal Genomics Consortium"/>
            <person name="Kohler A."/>
            <person name="Kuo A."/>
            <person name="Nagy L.G."/>
            <person name="Floudas D."/>
            <person name="Copeland A."/>
            <person name="Barry K.W."/>
            <person name="Cichocki N."/>
            <person name="Veneault-Fourrey C."/>
            <person name="LaButti K."/>
            <person name="Lindquist E.A."/>
            <person name="Lipzen A."/>
            <person name="Lundell T."/>
            <person name="Morin E."/>
            <person name="Murat C."/>
            <person name="Riley R."/>
            <person name="Ohm R."/>
            <person name="Sun H."/>
            <person name="Tunlid A."/>
            <person name="Henrissat B."/>
            <person name="Grigoriev I.V."/>
            <person name="Hibbett D.S."/>
            <person name="Martin F."/>
        </authorList>
    </citation>
    <scope>NUCLEOTIDE SEQUENCE [LARGE SCALE GENOMIC DNA]</scope>
    <source>
        <strain evidence="3">441</strain>
    </source>
</reference>
<dbReference type="HOGENOM" id="CLU_004953_0_0_1"/>
<evidence type="ECO:0008006" key="4">
    <source>
        <dbReference type="Google" id="ProtNLM"/>
    </source>
</evidence>
<keyword evidence="3" id="KW-1185">Reference proteome</keyword>
<feature type="compositionally biased region" description="Polar residues" evidence="1">
    <location>
        <begin position="945"/>
        <end position="955"/>
    </location>
</feature>
<organism evidence="2 3">
    <name type="scientific">Pisolithus microcarpus 441</name>
    <dbReference type="NCBI Taxonomy" id="765257"/>
    <lineage>
        <taxon>Eukaryota</taxon>
        <taxon>Fungi</taxon>
        <taxon>Dikarya</taxon>
        <taxon>Basidiomycota</taxon>
        <taxon>Agaricomycotina</taxon>
        <taxon>Agaricomycetes</taxon>
        <taxon>Agaricomycetidae</taxon>
        <taxon>Boletales</taxon>
        <taxon>Sclerodermatineae</taxon>
        <taxon>Pisolithaceae</taxon>
        <taxon>Pisolithus</taxon>
    </lineage>
</organism>
<feature type="compositionally biased region" description="Basic and acidic residues" evidence="1">
    <location>
        <begin position="299"/>
        <end position="317"/>
    </location>
</feature>
<feature type="region of interest" description="Disordered" evidence="1">
    <location>
        <begin position="898"/>
        <end position="955"/>
    </location>
</feature>
<accession>A0A0D0AGM0</accession>
<feature type="region of interest" description="Disordered" evidence="1">
    <location>
        <begin position="218"/>
        <end position="242"/>
    </location>
</feature>
<gene>
    <name evidence="2" type="ORF">PISMIDRAFT_5734</name>
</gene>
<protein>
    <recommendedName>
        <fullName evidence="4">Retinoic acid induced 16-like protein-domain-containing protein</fullName>
    </recommendedName>
</protein>
<dbReference type="PANTHER" id="PTHR21705">
    <property type="entry name" value="RAI16 PROTEIN-RELATED"/>
    <property type="match status" value="1"/>
</dbReference>
<dbReference type="Proteomes" id="UP000054018">
    <property type="component" value="Unassembled WGS sequence"/>
</dbReference>
<dbReference type="OrthoDB" id="5350595at2759"/>
<proteinExistence type="predicted"/>
<feature type="compositionally biased region" description="Acidic residues" evidence="1">
    <location>
        <begin position="218"/>
        <end position="227"/>
    </location>
</feature>
<evidence type="ECO:0000313" key="2">
    <source>
        <dbReference type="EMBL" id="KIK31223.1"/>
    </source>
</evidence>
<dbReference type="AlphaFoldDB" id="A0A0D0AGM0"/>
<dbReference type="InterPro" id="IPR019384">
    <property type="entry name" value="FHIP"/>
</dbReference>
<evidence type="ECO:0000256" key="1">
    <source>
        <dbReference type="SAM" id="MobiDB-lite"/>
    </source>
</evidence>
<sequence>MDYFSKFLRGTGNQATSTSTPDHALTFSQLWSLIEGSPQSTLEHPDERQLMKGIKSTDVPVHLQSMVDTLVWESSRTGDGATGACLEYLLKNDVLGTLVRLSEADRPSGIQAEVLRAVQNMVILMDEQFLVHSAVHRAVLRLLRNCVGDDIHEQLDGRHKVMGAAKNIARSQPSEYELDLVNLLCILCSRIRTQRELLMIFFHDKHWYQSEPLFTVDEEDDDGASEDDSVHSPSPTPSQLTITSAPFSANVRKPEYEFLLFNYLLRFVHREGQIGDFARGGLLFLFDVALSPGEPASRPAEDDKAGSSSDPTHRETPPDPITDAALSLAEYIVDGDFSEVLAAGLGAVYSLLPSKLRIRSPRGSDASQDSGMVLGYTSSTLGDEGETTHDQAIGSEDSNNPDFKYRLDHFLKFLEFLQDVIRRTLFRDPADKDIDASVLVGASIAQSTLDAVRRIFLENVLYPSILECSDADGSDVAVMSYIDIMIRTLENGPLSNLLVEFLMSENSDTDVGMHDRASGARGYGTEAPSLSKSTGVLGKQTKLQRHKSSAMMLLELEAPDSGRPSEYLTSAGRFTLRDLLALNLRSCNPPTVTAAMQLLRTLLSRCCHVTTSGLFLVIPDVNATIYPEPATIPPTLPFQSSGEDSDEEIFTYPGTEVDSKPTRLLSPSRYIQPDTTFTTHQREVDLYFRLVTRLNLSQSEDTFSTGHDHYLRDAFANVQHHPCSFVGLDEDSGERTRRRHRLNVNDPILSTVLECLCRFLANPPEVNISLTGVLAEIALCPDRSVAGWLTCAVNDPPLTNSWDESQLGNMHDDQSIDFDINEKLITETNVLPVKRLNTHTLPVVYSILQGLVDQLERYRQLIDNFDKYLLERRRGLLFSENLTDALTVVLEAVVEPPQPKLESSISSRPETPPHSKSKPRNSLVSFFTPRKNKAKPHGPTEHQPAPTNESKPTAVSSPFTLHYRRTTDVVVEPFVVPIPPSLWTPANSSGWTIDEEDVFGGSHWSGKKQTAEEAAERSTTRVTLSHLLDNVVILEECIKELVAIIQVRRSLGIDAVRYV</sequence>
<dbReference type="Pfam" id="PF10257">
    <property type="entry name" value="RAI16-like"/>
    <property type="match status" value="1"/>
</dbReference>